<dbReference type="InterPro" id="IPR031553">
    <property type="entry name" value="tRNA-synt_2_TM"/>
</dbReference>
<evidence type="ECO:0000256" key="2">
    <source>
        <dbReference type="ARBA" id="ARBA00022475"/>
    </source>
</evidence>
<dbReference type="GO" id="GO:0016755">
    <property type="term" value="F:aminoacyltransferase activity"/>
    <property type="evidence" value="ECO:0007669"/>
    <property type="project" value="TreeGrafter"/>
</dbReference>
<proteinExistence type="predicted"/>
<feature type="transmembrane region" description="Helical" evidence="6">
    <location>
        <begin position="109"/>
        <end position="128"/>
    </location>
</feature>
<dbReference type="GO" id="GO:0055091">
    <property type="term" value="P:phospholipid homeostasis"/>
    <property type="evidence" value="ECO:0007669"/>
    <property type="project" value="TreeGrafter"/>
</dbReference>
<keyword evidence="3 6" id="KW-0812">Transmembrane</keyword>
<dbReference type="Pfam" id="PF16995">
    <property type="entry name" value="tRNA-synt_2_TM"/>
    <property type="match status" value="1"/>
</dbReference>
<feature type="transmembrane region" description="Helical" evidence="6">
    <location>
        <begin position="149"/>
        <end position="167"/>
    </location>
</feature>
<evidence type="ECO:0008006" key="11">
    <source>
        <dbReference type="Google" id="ProtNLM"/>
    </source>
</evidence>
<feature type="transmembrane region" description="Helical" evidence="6">
    <location>
        <begin position="201"/>
        <end position="220"/>
    </location>
</feature>
<dbReference type="GO" id="GO:0005886">
    <property type="term" value="C:plasma membrane"/>
    <property type="evidence" value="ECO:0007669"/>
    <property type="project" value="UniProtKB-SubCell"/>
</dbReference>
<gene>
    <name evidence="9" type="ORF">KVA01_23140</name>
</gene>
<evidence type="ECO:0000256" key="6">
    <source>
        <dbReference type="SAM" id="Phobius"/>
    </source>
</evidence>
<protein>
    <recommendedName>
        <fullName evidence="11">Phosphatidylglycerol lysyltransferase C-terminal domain-containing protein</fullName>
    </recommendedName>
</protein>
<reference evidence="9 10" key="1">
    <citation type="submission" date="2019-06" db="EMBL/GenBank/DDBJ databases">
        <title>Whole genome shotgun sequence of Kocuria varians NBRC 15358.</title>
        <authorList>
            <person name="Hosoyama A."/>
            <person name="Uohara A."/>
            <person name="Ohji S."/>
            <person name="Ichikawa N."/>
        </authorList>
    </citation>
    <scope>NUCLEOTIDE SEQUENCE [LARGE SCALE GENOMIC DNA]</scope>
    <source>
        <strain evidence="9 10">NBRC 15358</strain>
    </source>
</reference>
<keyword evidence="5 6" id="KW-0472">Membrane</keyword>
<dbReference type="Pfam" id="PF09924">
    <property type="entry name" value="LPG_synthase_C"/>
    <property type="match status" value="1"/>
</dbReference>
<feature type="transmembrane region" description="Helical" evidence="6">
    <location>
        <begin position="74"/>
        <end position="97"/>
    </location>
</feature>
<evidence type="ECO:0000256" key="4">
    <source>
        <dbReference type="ARBA" id="ARBA00022989"/>
    </source>
</evidence>
<organism evidence="9 10">
    <name type="scientific">Kocuria varians</name>
    <name type="common">Micrococcus varians</name>
    <dbReference type="NCBI Taxonomy" id="1272"/>
    <lineage>
        <taxon>Bacteria</taxon>
        <taxon>Bacillati</taxon>
        <taxon>Actinomycetota</taxon>
        <taxon>Actinomycetes</taxon>
        <taxon>Micrococcales</taxon>
        <taxon>Micrococcaceae</taxon>
        <taxon>Kocuria</taxon>
    </lineage>
</organism>
<feature type="domain" description="Lysyl-tRNA synthetase N-terminal transmembrane region" evidence="8">
    <location>
        <begin position="7"/>
        <end position="218"/>
    </location>
</feature>
<name>A0A4Y4D861_KOCVA</name>
<comment type="subcellular location">
    <subcellularLocation>
        <location evidence="1">Cell membrane</location>
        <topology evidence="1">Multi-pass membrane protein</topology>
    </subcellularLocation>
</comment>
<dbReference type="PANTHER" id="PTHR34697">
    <property type="entry name" value="PHOSPHATIDYLGLYCEROL LYSYLTRANSFERASE"/>
    <property type="match status" value="1"/>
</dbReference>
<dbReference type="InterPro" id="IPR051211">
    <property type="entry name" value="PG_lysyltransferase"/>
</dbReference>
<comment type="caution">
    <text evidence="9">The sequence shown here is derived from an EMBL/GenBank/DDBJ whole genome shotgun (WGS) entry which is preliminary data.</text>
</comment>
<dbReference type="Proteomes" id="UP000315730">
    <property type="component" value="Unassembled WGS sequence"/>
</dbReference>
<evidence type="ECO:0000256" key="3">
    <source>
        <dbReference type="ARBA" id="ARBA00022692"/>
    </source>
</evidence>
<accession>A0A4Y4D861</accession>
<dbReference type="InterPro" id="IPR024320">
    <property type="entry name" value="LPG_synthase_C"/>
</dbReference>
<feature type="transmembrane region" description="Helical" evidence="6">
    <location>
        <begin position="42"/>
        <end position="62"/>
    </location>
</feature>
<feature type="domain" description="Phosphatidylglycerol lysyltransferase C-terminal" evidence="7">
    <location>
        <begin position="241"/>
        <end position="394"/>
    </location>
</feature>
<evidence type="ECO:0000313" key="10">
    <source>
        <dbReference type="Proteomes" id="UP000315730"/>
    </source>
</evidence>
<evidence type="ECO:0000259" key="8">
    <source>
        <dbReference type="Pfam" id="PF16995"/>
    </source>
</evidence>
<dbReference type="STRING" id="1272.GCA_900014985_02056"/>
<keyword evidence="4 6" id="KW-1133">Transmembrane helix</keyword>
<evidence type="ECO:0000259" key="7">
    <source>
        <dbReference type="Pfam" id="PF09924"/>
    </source>
</evidence>
<evidence type="ECO:0000313" key="9">
    <source>
        <dbReference type="EMBL" id="GED00160.1"/>
    </source>
</evidence>
<sequence length="394" mass="42810">MKPSRDLLPRLSSTLVLLAALWSFVSIPFAHQHGVPLVDDIFTTLGVPSGPNLFLALSLLIVGTSLRRGLRFAWVIALGTLVLELLVFAAAMVVMLLDGFEDELSPLDGVLLAAGVLITVAWTVAFIVRRRDFPARMRHGALRRALLTLAAGLLLAIALVFAASWLVPGHLHGVEHLWFSFRSVTGLSLPRSISDGSPGPHWLATLGGVLGAAALFWSVWQFTQSAQRSELVSPEDELRIRRMLATNGNQDSLGYFATRRDKSVIFSPDGRAAVSYRVLGSVCLASGDPLGPHDAWPEAIAAWKRECREHAWRMAVLSASETGAEAYVAAGLRARPLGDEAVLETDSFTLEGRTMRPVKRAVARVREAGCTVTVERHSQLDAATMQQIIELSEK</sequence>
<keyword evidence="10" id="KW-1185">Reference proteome</keyword>
<dbReference type="AlphaFoldDB" id="A0A4Y4D861"/>
<evidence type="ECO:0000256" key="1">
    <source>
        <dbReference type="ARBA" id="ARBA00004651"/>
    </source>
</evidence>
<evidence type="ECO:0000256" key="5">
    <source>
        <dbReference type="ARBA" id="ARBA00023136"/>
    </source>
</evidence>
<keyword evidence="2" id="KW-1003">Cell membrane</keyword>
<dbReference type="PANTHER" id="PTHR34697:SF2">
    <property type="entry name" value="PHOSPHATIDYLGLYCEROL LYSYLTRANSFERASE"/>
    <property type="match status" value="1"/>
</dbReference>
<dbReference type="EMBL" id="BJNW01000025">
    <property type="protein sequence ID" value="GED00160.1"/>
    <property type="molecule type" value="Genomic_DNA"/>
</dbReference>